<dbReference type="InterPro" id="IPR013320">
    <property type="entry name" value="ConA-like_dom_sf"/>
</dbReference>
<reference evidence="4" key="2">
    <citation type="submission" date="2020-09" db="EMBL/GenBank/DDBJ databases">
        <authorList>
            <person name="Sun Q."/>
            <person name="Zhou Y."/>
        </authorList>
    </citation>
    <scope>NUCLEOTIDE SEQUENCE</scope>
    <source>
        <strain evidence="4">CGMCC 4.7110</strain>
    </source>
</reference>
<comment type="caution">
    <text evidence="4">The sequence shown here is derived from an EMBL/GenBank/DDBJ whole genome shotgun (WGS) entry which is preliminary data.</text>
</comment>
<evidence type="ECO:0000256" key="2">
    <source>
        <dbReference type="RuleBase" id="RU361163"/>
    </source>
</evidence>
<proteinExistence type="inferred from homology"/>
<dbReference type="RefSeq" id="WP_189263972.1">
    <property type="nucleotide sequence ID" value="NZ_BMML01000008.1"/>
</dbReference>
<keyword evidence="2" id="KW-0326">Glycosidase</keyword>
<evidence type="ECO:0000256" key="1">
    <source>
        <dbReference type="ARBA" id="ARBA00005519"/>
    </source>
</evidence>
<name>A0A917XDC2_9ACTN</name>
<protein>
    <recommendedName>
        <fullName evidence="6">Endo-1,4-beta-glucanase</fullName>
    </recommendedName>
</protein>
<dbReference type="AlphaFoldDB" id="A0A917XDC2"/>
<feature type="signal peptide" evidence="3">
    <location>
        <begin position="1"/>
        <end position="33"/>
    </location>
</feature>
<sequence>MQHRRPRLSRTAKTLLAASAALAVAAGVTVAQAGEPSRKCAAFDTVTLGKYYLNNNLWGQDKGTGTQCVWGDSATGSTISWGTSYTWANNSKGTDADVKSYAATVLGWHWGWKADKAATGLPIRVGDRRKVTTRWNFSLSTDPGTLDVAYDLWLHAKSTADWQDQPTDEIMIWLDRQGGAGPLGTKYGSVSLGGAMWDIYRGDIGWNVYSFVRRANTTGATLNIDDFTQALVRRKLLSNDKYLSGIEAGTEVFKGSGRLDTRSYSVDIG</sequence>
<keyword evidence="2" id="KW-0624">Polysaccharide degradation</keyword>
<dbReference type="Pfam" id="PF01670">
    <property type="entry name" value="Glyco_hydro_12"/>
    <property type="match status" value="1"/>
</dbReference>
<keyword evidence="2" id="KW-0119">Carbohydrate metabolism</keyword>
<dbReference type="EMBL" id="BMML01000008">
    <property type="protein sequence ID" value="GGN11791.1"/>
    <property type="molecule type" value="Genomic_DNA"/>
</dbReference>
<dbReference type="GO" id="GO:0008810">
    <property type="term" value="F:cellulase activity"/>
    <property type="evidence" value="ECO:0007669"/>
    <property type="project" value="InterPro"/>
</dbReference>
<reference evidence="4" key="1">
    <citation type="journal article" date="2014" name="Int. J. Syst. Evol. Microbiol.">
        <title>Complete genome sequence of Corynebacterium casei LMG S-19264T (=DSM 44701T), isolated from a smear-ripened cheese.</title>
        <authorList>
            <consortium name="US DOE Joint Genome Institute (JGI-PGF)"/>
            <person name="Walter F."/>
            <person name="Albersmeier A."/>
            <person name="Kalinowski J."/>
            <person name="Ruckert C."/>
        </authorList>
    </citation>
    <scope>NUCLEOTIDE SEQUENCE</scope>
    <source>
        <strain evidence="4">CGMCC 4.7110</strain>
    </source>
</reference>
<keyword evidence="5" id="KW-1185">Reference proteome</keyword>
<keyword evidence="2" id="KW-0378">Hydrolase</keyword>
<dbReference type="PANTHER" id="PTHR34002">
    <property type="entry name" value="BLR1656 PROTEIN"/>
    <property type="match status" value="1"/>
</dbReference>
<organism evidence="4 5">
    <name type="scientific">Streptomyces fuscichromogenes</name>
    <dbReference type="NCBI Taxonomy" id="1324013"/>
    <lineage>
        <taxon>Bacteria</taxon>
        <taxon>Bacillati</taxon>
        <taxon>Actinomycetota</taxon>
        <taxon>Actinomycetes</taxon>
        <taxon>Kitasatosporales</taxon>
        <taxon>Streptomycetaceae</taxon>
        <taxon>Streptomyces</taxon>
    </lineage>
</organism>
<dbReference type="InterPro" id="IPR002594">
    <property type="entry name" value="GH12"/>
</dbReference>
<dbReference type="GO" id="GO:0000272">
    <property type="term" value="P:polysaccharide catabolic process"/>
    <property type="evidence" value="ECO:0007669"/>
    <property type="project" value="UniProtKB-KW"/>
</dbReference>
<feature type="chain" id="PRO_5037755711" description="Endo-1,4-beta-glucanase" evidence="3">
    <location>
        <begin position="34"/>
        <end position="269"/>
    </location>
</feature>
<gene>
    <name evidence="4" type="ORF">GCM10011578_038320</name>
</gene>
<dbReference type="PANTHER" id="PTHR34002:SF9">
    <property type="entry name" value="XYLOGLUCAN-SPECIFIC ENDO-BETA-1,4-GLUCANASE A"/>
    <property type="match status" value="1"/>
</dbReference>
<dbReference type="SUPFAM" id="SSF49899">
    <property type="entry name" value="Concanavalin A-like lectins/glucanases"/>
    <property type="match status" value="1"/>
</dbReference>
<dbReference type="Proteomes" id="UP000653411">
    <property type="component" value="Unassembled WGS sequence"/>
</dbReference>
<dbReference type="InterPro" id="IPR013319">
    <property type="entry name" value="GH11/12"/>
</dbReference>
<keyword evidence="3" id="KW-0732">Signal</keyword>
<evidence type="ECO:0000256" key="3">
    <source>
        <dbReference type="SAM" id="SignalP"/>
    </source>
</evidence>
<comment type="similarity">
    <text evidence="1 2">Belongs to the glycosyl hydrolase 12 (cellulase H) family.</text>
</comment>
<accession>A0A917XDC2</accession>
<evidence type="ECO:0008006" key="6">
    <source>
        <dbReference type="Google" id="ProtNLM"/>
    </source>
</evidence>
<evidence type="ECO:0000313" key="4">
    <source>
        <dbReference type="EMBL" id="GGN11791.1"/>
    </source>
</evidence>
<dbReference type="Gene3D" id="2.60.120.180">
    <property type="match status" value="1"/>
</dbReference>
<evidence type="ECO:0000313" key="5">
    <source>
        <dbReference type="Proteomes" id="UP000653411"/>
    </source>
</evidence>